<comment type="pathway">
    <text evidence="11">Cofactor biosynthesis; ubiquinone biosynthesis.</text>
</comment>
<gene>
    <name evidence="11" type="primary">COQ6</name>
    <name evidence="13" type="ORF">TRICI_005335</name>
</gene>
<keyword evidence="8 11" id="KW-0503">Monooxygenase</keyword>
<dbReference type="InterPro" id="IPR018168">
    <property type="entry name" value="Ubi_Hdrlase_CS"/>
</dbReference>
<dbReference type="FunFam" id="3.50.50.60:FF:000021">
    <property type="entry name" value="Ubiquinone biosynthesis monooxygenase COQ6"/>
    <property type="match status" value="1"/>
</dbReference>
<dbReference type="PANTHER" id="PTHR43876:SF7">
    <property type="entry name" value="UBIQUINONE BIOSYNTHESIS MONOOXYGENASE COQ6, MITOCHONDRIAL"/>
    <property type="match status" value="1"/>
</dbReference>
<evidence type="ECO:0000313" key="14">
    <source>
        <dbReference type="Proteomes" id="UP000761534"/>
    </source>
</evidence>
<evidence type="ECO:0000256" key="3">
    <source>
        <dbReference type="ARBA" id="ARBA00022630"/>
    </source>
</evidence>
<dbReference type="GO" id="GO:0016712">
    <property type="term" value="F:oxidoreductase activity, acting on paired donors, with incorporation or reduction of molecular oxygen, reduced flavin or flavoprotein as one donor, and incorporation of one atom of oxygen"/>
    <property type="evidence" value="ECO:0007669"/>
    <property type="project" value="UniProtKB-UniRule"/>
</dbReference>
<accession>A0A642UTB6</accession>
<dbReference type="GO" id="GO:0120538">
    <property type="term" value="F:2-methoxy-6-polyprenolphenol 4-hydroxylase activity"/>
    <property type="evidence" value="ECO:0007669"/>
    <property type="project" value="UniProtKB-EC"/>
</dbReference>
<keyword evidence="3 11" id="KW-0285">Flavoprotein</keyword>
<comment type="cofactor">
    <cofactor evidence="1 11">
        <name>FAD</name>
        <dbReference type="ChEBI" id="CHEBI:57692"/>
    </cofactor>
</comment>
<comment type="subunit">
    <text evidence="11">Component of a multi-subunit COQ enzyme complex, composed of at least COQ3, COQ4, COQ5, COQ6, COQ7 and COQ9.</text>
</comment>
<dbReference type="VEuPathDB" id="FungiDB:TRICI_005335"/>
<dbReference type="GO" id="GO:0106364">
    <property type="term" value="F:4-hydroxy-3-all-trans-polyprenylbenzoate oxygenase activity"/>
    <property type="evidence" value="ECO:0007669"/>
    <property type="project" value="UniProtKB-EC"/>
</dbReference>
<comment type="subcellular location">
    <subcellularLocation>
        <location evidence="11">Mitochondrion inner membrane</location>
        <topology evidence="11">Peripheral membrane protein</topology>
        <orientation evidence="11">Matrix side</orientation>
    </subcellularLocation>
</comment>
<dbReference type="PRINTS" id="PR00420">
    <property type="entry name" value="RNGMNOXGNASE"/>
</dbReference>
<dbReference type="SUPFAM" id="SSF51905">
    <property type="entry name" value="FAD/NAD(P)-binding domain"/>
    <property type="match status" value="1"/>
</dbReference>
<comment type="catalytic activity">
    <reaction evidence="11">
        <text>a 2-methoxy-6-(all-trans-polyprenyl)phenol + 2 reduced [2Fe-2S]-[ferredoxin] + O2 + 2 H(+) = a 2-methoxy-6-(all-trans-polyprenyl)benzene-1,4-diol + 2 oxidized [2Fe-2S]-[ferredoxin] + H2O</text>
        <dbReference type="Rhea" id="RHEA:81183"/>
        <dbReference type="Rhea" id="RHEA-COMP:9551"/>
        <dbReference type="Rhea" id="RHEA-COMP:10000"/>
        <dbReference type="Rhea" id="RHEA-COMP:10001"/>
        <dbReference type="Rhea" id="RHEA-COMP:10858"/>
        <dbReference type="ChEBI" id="CHEBI:15377"/>
        <dbReference type="ChEBI" id="CHEBI:15378"/>
        <dbReference type="ChEBI" id="CHEBI:15379"/>
        <dbReference type="ChEBI" id="CHEBI:33737"/>
        <dbReference type="ChEBI" id="CHEBI:33738"/>
        <dbReference type="ChEBI" id="CHEBI:62731"/>
        <dbReference type="ChEBI" id="CHEBI:84166"/>
        <dbReference type="EC" id="1.14.15.46"/>
    </reaction>
</comment>
<dbReference type="EC" id="1.14.15.46" evidence="11"/>
<keyword evidence="4 11" id="KW-0831">Ubiquinone biosynthesis</keyword>
<dbReference type="HAMAP" id="MF_03193">
    <property type="entry name" value="COQ6_monooxygenase"/>
    <property type="match status" value="1"/>
</dbReference>
<evidence type="ECO:0000256" key="1">
    <source>
        <dbReference type="ARBA" id="ARBA00001974"/>
    </source>
</evidence>
<keyword evidence="6 11" id="KW-0274">FAD</keyword>
<feature type="domain" description="FAD-binding" evidence="12">
    <location>
        <begin position="34"/>
        <end position="402"/>
    </location>
</feature>
<dbReference type="EC" id="1.14.15.45" evidence="11"/>
<evidence type="ECO:0000256" key="7">
    <source>
        <dbReference type="ARBA" id="ARBA00023002"/>
    </source>
</evidence>
<comment type="function">
    <text evidence="11">FAD-dependent monooxygenase required for two non-consecutive steps during ubiquinone biosynthesis. Required for the C5-ring hydroxylation during ubiquinone biosynthesis by catalyzing the hydroxylation of 4-hydroxy-3-(all-trans-polyprenyl)benzoic acid to 3,4-dihydroxy-5-(all-trans-polyprenyl)benzoic acid. Also acts downstream of coq4, for the C1-hydroxylation during ubiquinone biosynthesis by catalyzing the hydroxylation of 2-methoxy-6-(all-trans-polyprenyl)phenol to 2-methoxy-6-(all-trans-polyprenyl)benzene-1,4-diol. The electrons required for the hydroxylation reaction are funneled indirectly to coq6 from NADPH via a ferredoxin/ferredoxin reductase system.</text>
</comment>
<dbReference type="InterPro" id="IPR002938">
    <property type="entry name" value="FAD-bd"/>
</dbReference>
<dbReference type="InterPro" id="IPR051205">
    <property type="entry name" value="UbiH/COQ6_monooxygenase"/>
</dbReference>
<dbReference type="UniPathway" id="UPA00232"/>
<evidence type="ECO:0000256" key="9">
    <source>
        <dbReference type="ARBA" id="ARBA00023128"/>
    </source>
</evidence>
<evidence type="ECO:0000256" key="10">
    <source>
        <dbReference type="ARBA" id="ARBA00023136"/>
    </source>
</evidence>
<keyword evidence="7 11" id="KW-0560">Oxidoreductase</keyword>
<evidence type="ECO:0000259" key="12">
    <source>
        <dbReference type="Pfam" id="PF01494"/>
    </source>
</evidence>
<dbReference type="InterPro" id="IPR036188">
    <property type="entry name" value="FAD/NAD-bd_sf"/>
</dbReference>
<dbReference type="PANTHER" id="PTHR43876">
    <property type="entry name" value="UBIQUINONE BIOSYNTHESIS MONOOXYGENASE COQ6, MITOCHONDRIAL"/>
    <property type="match status" value="1"/>
</dbReference>
<dbReference type="NCBIfam" id="TIGR01988">
    <property type="entry name" value="Ubi-OHases"/>
    <property type="match status" value="1"/>
</dbReference>
<evidence type="ECO:0000256" key="6">
    <source>
        <dbReference type="ARBA" id="ARBA00022827"/>
    </source>
</evidence>
<evidence type="ECO:0000256" key="2">
    <source>
        <dbReference type="ARBA" id="ARBA00005349"/>
    </source>
</evidence>
<protein>
    <recommendedName>
        <fullName evidence="11">Ubiquinone biosynthesis monooxygenase COQ6, mitochondrial</fullName>
        <ecNumber evidence="11">1.14.15.45</ecNumber>
    </recommendedName>
    <alternativeName>
        <fullName evidence="11">2-methoxy-6-polyprenolphenol 4-hydroxylase</fullName>
        <ecNumber evidence="11">1.14.15.46</ecNumber>
    </alternativeName>
</protein>
<dbReference type="InterPro" id="IPR000689">
    <property type="entry name" value="UbQ_mOase_COQ6"/>
</dbReference>
<dbReference type="Proteomes" id="UP000761534">
    <property type="component" value="Unassembled WGS sequence"/>
</dbReference>
<dbReference type="Pfam" id="PF01494">
    <property type="entry name" value="FAD_binding_3"/>
    <property type="match status" value="1"/>
</dbReference>
<dbReference type="EMBL" id="SWFS01000420">
    <property type="protein sequence ID" value="KAA8905007.1"/>
    <property type="molecule type" value="Genomic_DNA"/>
</dbReference>
<dbReference type="InterPro" id="IPR010971">
    <property type="entry name" value="UbiH/COQ6"/>
</dbReference>
<comment type="catalytic activity">
    <reaction evidence="11">
        <text>a 4-hydroxy-3-(all-trans-polyprenyl)benzoate + 2 reduced [2Fe-2S]-[ferredoxin] + O2 + 2 H(+) = a 3,4-dihydroxy-5-(all-trans-polyprenyl)benzoate + 2 oxidized [2Fe-2S]-[ferredoxin] + H2O</text>
        <dbReference type="Rhea" id="RHEA:81195"/>
        <dbReference type="Rhea" id="RHEA-COMP:9514"/>
        <dbReference type="Rhea" id="RHEA-COMP:10000"/>
        <dbReference type="Rhea" id="RHEA-COMP:10001"/>
        <dbReference type="Rhea" id="RHEA-COMP:10930"/>
        <dbReference type="ChEBI" id="CHEBI:15377"/>
        <dbReference type="ChEBI" id="CHEBI:15378"/>
        <dbReference type="ChEBI" id="CHEBI:15379"/>
        <dbReference type="ChEBI" id="CHEBI:33737"/>
        <dbReference type="ChEBI" id="CHEBI:33738"/>
        <dbReference type="ChEBI" id="CHEBI:64694"/>
        <dbReference type="ChEBI" id="CHEBI:78396"/>
        <dbReference type="EC" id="1.14.15.45"/>
    </reaction>
</comment>
<evidence type="ECO:0000256" key="11">
    <source>
        <dbReference type="HAMAP-Rule" id="MF_03193"/>
    </source>
</evidence>
<dbReference type="PROSITE" id="PS01304">
    <property type="entry name" value="UBIH"/>
    <property type="match status" value="1"/>
</dbReference>
<dbReference type="NCBIfam" id="TIGR01989">
    <property type="entry name" value="COQ6"/>
    <property type="match status" value="1"/>
</dbReference>
<keyword evidence="10 11" id="KW-0472">Membrane</keyword>
<dbReference type="GO" id="GO:0031314">
    <property type="term" value="C:extrinsic component of mitochondrial inner membrane"/>
    <property type="evidence" value="ECO:0007669"/>
    <property type="project" value="UniProtKB-UniRule"/>
</dbReference>
<comment type="caution">
    <text evidence="13">The sequence shown here is derived from an EMBL/GenBank/DDBJ whole genome shotgun (WGS) entry which is preliminary data.</text>
</comment>
<evidence type="ECO:0000313" key="13">
    <source>
        <dbReference type="EMBL" id="KAA8905007.1"/>
    </source>
</evidence>
<keyword evidence="5 11" id="KW-0999">Mitochondrion inner membrane</keyword>
<comment type="similarity">
    <text evidence="2 11">Belongs to the UbiH/COQ6 family.</text>
</comment>
<dbReference type="Gene3D" id="3.50.50.60">
    <property type="entry name" value="FAD/NAD(P)-binding domain"/>
    <property type="match status" value="2"/>
</dbReference>
<dbReference type="OrthoDB" id="683240at2759"/>
<proteinExistence type="inferred from homology"/>
<dbReference type="GO" id="GO:0071949">
    <property type="term" value="F:FAD binding"/>
    <property type="evidence" value="ECO:0007669"/>
    <property type="project" value="InterPro"/>
</dbReference>
<keyword evidence="14" id="KW-1185">Reference proteome</keyword>
<reference evidence="13" key="1">
    <citation type="journal article" date="2019" name="G3 (Bethesda)">
        <title>Genome Assemblies of Two Rare Opportunistic Yeast Pathogens: Diutina rugosa (syn. Candida rugosa) and Trichomonascus ciferrii (syn. Candida ciferrii).</title>
        <authorList>
            <person name="Mixao V."/>
            <person name="Saus E."/>
            <person name="Hansen A.P."/>
            <person name="Lass-Florl C."/>
            <person name="Gabaldon T."/>
        </authorList>
    </citation>
    <scope>NUCLEOTIDE SEQUENCE</scope>
    <source>
        <strain evidence="13">CBS 4856</strain>
    </source>
</reference>
<evidence type="ECO:0000256" key="5">
    <source>
        <dbReference type="ARBA" id="ARBA00022792"/>
    </source>
</evidence>
<dbReference type="AlphaFoldDB" id="A0A642UTB6"/>
<sequence length="476" mass="53067">MFRGLNRVVRKEGALRRLFSSSARRLNGEVSCHDVVIIGGGPAGLTLASALKNSSLMGDMKVALVEGGSLSQIRGWELPDDRFENRVSSITPKSKKFLSNIGAWDHIAMERVKDYDKMVVWDGCSDARIQFDPFLLGENEEIAFMTENFNLQQALLKRLDELHEQKSGVALFENTRVTNITREDVSGVPGTWPVIELDNGDKLGARLLVGADGANSPVRKFSGIQSRGWSYNRNGLVATVQLEWEDFRSVAWQRFLVTGPLAMLPLPNGYASLVWSTTPERAQHLKSLDPADFCAMVNAGFRLSPVELDYLHDLTEGVEEEVEWRLENTRIEDEDNTVPLRVVDVQENTRAGFPLKMSHADTYVAERIALVGDAAHTTHPLAGQGMNMGQSDVANLVNALETATKRGLDIGSLLALEPYWKDSYFNNHAKLGVVDKLHKIYSTDFEPLVQLRAYGLNMVNNLDWVKSQLMRQASNH</sequence>
<evidence type="ECO:0000256" key="8">
    <source>
        <dbReference type="ARBA" id="ARBA00023033"/>
    </source>
</evidence>
<name>A0A642UTB6_9ASCO</name>
<keyword evidence="9 11" id="KW-0496">Mitochondrion</keyword>
<evidence type="ECO:0000256" key="4">
    <source>
        <dbReference type="ARBA" id="ARBA00022688"/>
    </source>
</evidence>
<organism evidence="13 14">
    <name type="scientific">Trichomonascus ciferrii</name>
    <dbReference type="NCBI Taxonomy" id="44093"/>
    <lineage>
        <taxon>Eukaryota</taxon>
        <taxon>Fungi</taxon>
        <taxon>Dikarya</taxon>
        <taxon>Ascomycota</taxon>
        <taxon>Saccharomycotina</taxon>
        <taxon>Dipodascomycetes</taxon>
        <taxon>Dipodascales</taxon>
        <taxon>Trichomonascaceae</taxon>
        <taxon>Trichomonascus</taxon>
        <taxon>Trichomonascus ciferrii complex</taxon>
    </lineage>
</organism>